<proteinExistence type="predicted"/>
<dbReference type="Gene3D" id="2.130.10.10">
    <property type="entry name" value="YVTN repeat-like/Quinoprotein amine dehydrogenase"/>
    <property type="match status" value="1"/>
</dbReference>
<gene>
    <name evidence="3" type="ORF">EBH_0062270</name>
</gene>
<evidence type="ECO:0000256" key="2">
    <source>
        <dbReference type="ARBA" id="ARBA00022737"/>
    </source>
</evidence>
<dbReference type="Proteomes" id="UP000030750">
    <property type="component" value="Unassembled WGS sequence"/>
</dbReference>
<reference evidence="3" key="1">
    <citation type="submission" date="2013-10" db="EMBL/GenBank/DDBJ databases">
        <title>Genomic analysis of the causative agents of coccidiosis in chickens.</title>
        <authorList>
            <person name="Reid A.J."/>
            <person name="Blake D."/>
            <person name="Billington K."/>
            <person name="Browne H."/>
            <person name="Dunn M."/>
            <person name="Hung S."/>
            <person name="Kawahara F."/>
            <person name="Miranda-Saavedra D."/>
            <person name="Mourier T."/>
            <person name="Nagra H."/>
            <person name="Otto T.D."/>
            <person name="Rawlings N."/>
            <person name="Sanchez A."/>
            <person name="Sanders M."/>
            <person name="Subramaniam C."/>
            <person name="Tay Y."/>
            <person name="Dear P."/>
            <person name="Doerig C."/>
            <person name="Gruber A."/>
            <person name="Parkinson J."/>
            <person name="Shirley M."/>
            <person name="Wan K.L."/>
            <person name="Berriman M."/>
            <person name="Tomley F."/>
            <person name="Pain A."/>
        </authorList>
    </citation>
    <scope>NUCLEOTIDE SEQUENCE [LARGE SCALE GENOMIC DNA]</scope>
    <source>
        <strain evidence="3">Houghton</strain>
    </source>
</reference>
<dbReference type="PANTHER" id="PTHR22850">
    <property type="entry name" value="WD40 REPEAT FAMILY"/>
    <property type="match status" value="1"/>
</dbReference>
<dbReference type="SMART" id="SM00320">
    <property type="entry name" value="WD40"/>
    <property type="match status" value="6"/>
</dbReference>
<reference evidence="3" key="2">
    <citation type="submission" date="2013-10" db="EMBL/GenBank/DDBJ databases">
        <authorList>
            <person name="Aslett M."/>
        </authorList>
    </citation>
    <scope>NUCLEOTIDE SEQUENCE [LARGE SCALE GENOMIC DNA]</scope>
    <source>
        <strain evidence="3">Houghton</strain>
    </source>
</reference>
<dbReference type="InterPro" id="IPR001680">
    <property type="entry name" value="WD40_rpt"/>
</dbReference>
<protein>
    <submittedName>
        <fullName evidence="3">WD domain, G-beta repeat domain containing protein, putative</fullName>
    </submittedName>
</protein>
<keyword evidence="1" id="KW-0853">WD repeat</keyword>
<accession>U6LBB1</accession>
<keyword evidence="4" id="KW-1185">Reference proteome</keyword>
<dbReference type="AlphaFoldDB" id="U6LBB1"/>
<dbReference type="InterPro" id="IPR036322">
    <property type="entry name" value="WD40_repeat_dom_sf"/>
</dbReference>
<sequence length="378" mass="41415">MAPRNHPVLHFVRRKAEAAAGDPHQRRRARCLDCDAGKLGFRVELPVGPFDDQQTNEYKERGDYEGFHYGLSSYKLKVIKRLPHPKESNCARYMWQRPSIIASCAVDGRVLLYDLDAPGICEGPEVSLVGNRGEVTCLSWNPHREGQLVSCASEGSWVLYDAAAALQQKGNTPGSLKHEGAASFNSCAWTEGDAFVLAQEDGVVSLWDIREPPTKPLGTVTCKGGAANCVATTPLKPEVFTCGSDDGSLGVYDRRRLGPALHAVEGFAALGLSSISFSFFSPSLLLAASKDKYISLLDLEKAGQDQDPEDAEDGPPELLFTHGGHRADIYDACWNCEEKFPQMVASVANDNRLHIWQPKGSVFFDSDSEEEEDPDQLE</sequence>
<dbReference type="InterPro" id="IPR050459">
    <property type="entry name" value="WD_repeat_RBAP46/RBAP48/MSI1"/>
</dbReference>
<dbReference type="Pfam" id="PF00400">
    <property type="entry name" value="WD40"/>
    <property type="match status" value="1"/>
</dbReference>
<dbReference type="EMBL" id="HG710218">
    <property type="protein sequence ID" value="CDJ45859.1"/>
    <property type="molecule type" value="Genomic_DNA"/>
</dbReference>
<keyword evidence="2" id="KW-0677">Repeat</keyword>
<organism evidence="3 4">
    <name type="scientific">Eimeria brunetti</name>
    <dbReference type="NCBI Taxonomy" id="51314"/>
    <lineage>
        <taxon>Eukaryota</taxon>
        <taxon>Sar</taxon>
        <taxon>Alveolata</taxon>
        <taxon>Apicomplexa</taxon>
        <taxon>Conoidasida</taxon>
        <taxon>Coccidia</taxon>
        <taxon>Eucoccidiorida</taxon>
        <taxon>Eimeriorina</taxon>
        <taxon>Eimeriidae</taxon>
        <taxon>Eimeria</taxon>
    </lineage>
</organism>
<name>U6LBB1_9EIME</name>
<dbReference type="VEuPathDB" id="ToxoDB:EBH_0062270"/>
<evidence type="ECO:0000313" key="4">
    <source>
        <dbReference type="Proteomes" id="UP000030750"/>
    </source>
</evidence>
<dbReference type="InterPro" id="IPR015943">
    <property type="entry name" value="WD40/YVTN_repeat-like_dom_sf"/>
</dbReference>
<dbReference type="SUPFAM" id="SSF50978">
    <property type="entry name" value="WD40 repeat-like"/>
    <property type="match status" value="1"/>
</dbReference>
<dbReference type="OrthoDB" id="427795at2759"/>
<evidence type="ECO:0000313" key="3">
    <source>
        <dbReference type="EMBL" id="CDJ45859.1"/>
    </source>
</evidence>
<evidence type="ECO:0000256" key="1">
    <source>
        <dbReference type="ARBA" id="ARBA00022574"/>
    </source>
</evidence>